<organism evidence="9 10">
    <name type="scientific">Phytoactinopolyspora halotolerans</name>
    <dbReference type="NCBI Taxonomy" id="1981512"/>
    <lineage>
        <taxon>Bacteria</taxon>
        <taxon>Bacillati</taxon>
        <taxon>Actinomycetota</taxon>
        <taxon>Actinomycetes</taxon>
        <taxon>Jiangellales</taxon>
        <taxon>Jiangellaceae</taxon>
        <taxon>Phytoactinopolyspora</taxon>
    </lineage>
</organism>
<evidence type="ECO:0000256" key="2">
    <source>
        <dbReference type="ARBA" id="ARBA00012925"/>
    </source>
</evidence>
<evidence type="ECO:0000256" key="7">
    <source>
        <dbReference type="PIRSR" id="PIRSR601765-1"/>
    </source>
</evidence>
<gene>
    <name evidence="9" type="ORF">G1H10_18275</name>
</gene>
<comment type="catalytic activity">
    <reaction evidence="6">
        <text>hydrogencarbonate + H(+) = CO2 + H2O</text>
        <dbReference type="Rhea" id="RHEA:10748"/>
        <dbReference type="ChEBI" id="CHEBI:15377"/>
        <dbReference type="ChEBI" id="CHEBI:15378"/>
        <dbReference type="ChEBI" id="CHEBI:16526"/>
        <dbReference type="ChEBI" id="CHEBI:17544"/>
        <dbReference type="EC" id="4.2.1.1"/>
    </reaction>
</comment>
<feature type="binding site" evidence="7">
    <location>
        <position position="167"/>
    </location>
    <ligand>
        <name>Zn(2+)</name>
        <dbReference type="ChEBI" id="CHEBI:29105"/>
    </ligand>
</feature>
<evidence type="ECO:0000313" key="10">
    <source>
        <dbReference type="Proteomes" id="UP000475214"/>
    </source>
</evidence>
<evidence type="ECO:0000256" key="3">
    <source>
        <dbReference type="ARBA" id="ARBA00022833"/>
    </source>
</evidence>
<feature type="binding site" evidence="7">
    <location>
        <position position="116"/>
    </location>
    <ligand>
        <name>Zn(2+)</name>
        <dbReference type="ChEBI" id="CHEBI:29105"/>
    </ligand>
</feature>
<dbReference type="GO" id="GO:0008270">
    <property type="term" value="F:zinc ion binding"/>
    <property type="evidence" value="ECO:0007669"/>
    <property type="project" value="InterPro"/>
</dbReference>
<dbReference type="InterPro" id="IPR001765">
    <property type="entry name" value="Carbonic_anhydrase"/>
</dbReference>
<keyword evidence="4" id="KW-0456">Lyase</keyword>
<dbReference type="PANTHER" id="PTHR11002:SF79">
    <property type="entry name" value="CARBONIC ANHYDRASE 2"/>
    <property type="match status" value="1"/>
</dbReference>
<evidence type="ECO:0000256" key="5">
    <source>
        <dbReference type="ARBA" id="ARBA00024993"/>
    </source>
</evidence>
<dbReference type="EC" id="4.2.1.1" evidence="2"/>
<evidence type="ECO:0000256" key="8">
    <source>
        <dbReference type="SAM" id="MobiDB-lite"/>
    </source>
</evidence>
<dbReference type="Pfam" id="PF00484">
    <property type="entry name" value="Pro_CA"/>
    <property type="match status" value="1"/>
</dbReference>
<dbReference type="PROSITE" id="PS51318">
    <property type="entry name" value="TAT"/>
    <property type="match status" value="1"/>
</dbReference>
<feature type="compositionally biased region" description="Low complexity" evidence="8">
    <location>
        <begin position="28"/>
        <end position="48"/>
    </location>
</feature>
<feature type="binding site" evidence="7">
    <location>
        <position position="170"/>
    </location>
    <ligand>
        <name>Zn(2+)</name>
        <dbReference type="ChEBI" id="CHEBI:29105"/>
    </ligand>
</feature>
<feature type="binding site" evidence="7">
    <location>
        <position position="114"/>
    </location>
    <ligand>
        <name>Zn(2+)</name>
        <dbReference type="ChEBI" id="CHEBI:29105"/>
    </ligand>
</feature>
<evidence type="ECO:0000256" key="6">
    <source>
        <dbReference type="ARBA" id="ARBA00048348"/>
    </source>
</evidence>
<dbReference type="CDD" id="cd03378">
    <property type="entry name" value="beta_CA_cladeC"/>
    <property type="match status" value="1"/>
</dbReference>
<dbReference type="InterPro" id="IPR015892">
    <property type="entry name" value="Carbonic_anhydrase_CS"/>
</dbReference>
<evidence type="ECO:0000256" key="4">
    <source>
        <dbReference type="ARBA" id="ARBA00023239"/>
    </source>
</evidence>
<dbReference type="EMBL" id="JAAGOA010000013">
    <property type="protein sequence ID" value="NEE02124.1"/>
    <property type="molecule type" value="Genomic_DNA"/>
</dbReference>
<dbReference type="RefSeq" id="WP_163740422.1">
    <property type="nucleotide sequence ID" value="NZ_JAAGOA010000013.1"/>
</dbReference>
<protein>
    <recommendedName>
        <fullName evidence="2">carbonic anhydrase</fullName>
        <ecNumber evidence="2">4.2.1.1</ecNumber>
    </recommendedName>
</protein>
<comment type="similarity">
    <text evidence="1">Belongs to the beta-class carbonic anhydrase family.</text>
</comment>
<dbReference type="AlphaFoldDB" id="A0A6L9SBU1"/>
<dbReference type="InterPro" id="IPR006311">
    <property type="entry name" value="TAT_signal"/>
</dbReference>
<accession>A0A6L9SBU1</accession>
<dbReference type="GO" id="GO:0015976">
    <property type="term" value="P:carbon utilization"/>
    <property type="evidence" value="ECO:0007669"/>
    <property type="project" value="InterPro"/>
</dbReference>
<feature type="region of interest" description="Disordered" evidence="8">
    <location>
        <begin position="28"/>
        <end position="69"/>
    </location>
</feature>
<reference evidence="9 10" key="1">
    <citation type="submission" date="2020-02" db="EMBL/GenBank/DDBJ databases">
        <authorList>
            <person name="Li X.-J."/>
            <person name="Han X.-M."/>
        </authorList>
    </citation>
    <scope>NUCLEOTIDE SEQUENCE [LARGE SCALE GENOMIC DNA]</scope>
    <source>
        <strain evidence="9 10">CCTCC AB 2017055</strain>
    </source>
</reference>
<keyword evidence="10" id="KW-1185">Reference proteome</keyword>
<dbReference type="InterPro" id="IPR036874">
    <property type="entry name" value="Carbonic_anhydrase_sf"/>
</dbReference>
<dbReference type="Gene3D" id="3.40.1050.10">
    <property type="entry name" value="Carbonic anhydrase"/>
    <property type="match status" value="1"/>
</dbReference>
<keyword evidence="3 7" id="KW-0862">Zinc</keyword>
<dbReference type="Proteomes" id="UP000475214">
    <property type="component" value="Unassembled WGS sequence"/>
</dbReference>
<comment type="caution">
    <text evidence="9">The sequence shown here is derived from an EMBL/GenBank/DDBJ whole genome shotgun (WGS) entry which is preliminary data.</text>
</comment>
<comment type="function">
    <text evidence="5">Catalyzes the reversible hydration of carbon dioxide to form bicarbonate.</text>
</comment>
<comment type="cofactor">
    <cofactor evidence="7">
        <name>Zn(2+)</name>
        <dbReference type="ChEBI" id="CHEBI:29105"/>
    </cofactor>
    <text evidence="7">Binds 1 zinc ion per subunit.</text>
</comment>
<dbReference type="GO" id="GO:0004089">
    <property type="term" value="F:carbonate dehydratase activity"/>
    <property type="evidence" value="ECO:0007669"/>
    <property type="project" value="UniProtKB-EC"/>
</dbReference>
<dbReference type="SUPFAM" id="SSF53056">
    <property type="entry name" value="beta-carbonic anhydrase, cab"/>
    <property type="match status" value="1"/>
</dbReference>
<evidence type="ECO:0000313" key="9">
    <source>
        <dbReference type="EMBL" id="NEE02124.1"/>
    </source>
</evidence>
<sequence length="265" mass="27769">MIAPDNDARVSRRRALAMLTATATATAAAFGGDMTTSSAADASPASSTEDSDPTTQAADNDDGGRRPSAEEAWRKLVDGNARFVAGEPRRPHQNRAWRESLLDEQHPFATVLSCADSRVPPELLFDQGFGDLFTIRCAGEVLDAAVIGSVEYGVEHLGTPLVVVLGHSGCGAVRAAIDAVRGDGYPYGDVAALVHAIEPAVRSVPDTPDDPDDDAFVAACVEQQARRVADALPARSSAIRAAVQHGHTRVVAAVYDLTTGTVTPK</sequence>
<proteinExistence type="inferred from homology"/>
<evidence type="ECO:0000256" key="1">
    <source>
        <dbReference type="ARBA" id="ARBA00006217"/>
    </source>
</evidence>
<keyword evidence="7" id="KW-0479">Metal-binding</keyword>
<dbReference type="SMART" id="SM00947">
    <property type="entry name" value="Pro_CA"/>
    <property type="match status" value="1"/>
</dbReference>
<dbReference type="PANTHER" id="PTHR11002">
    <property type="entry name" value="CARBONIC ANHYDRASE"/>
    <property type="match status" value="1"/>
</dbReference>
<name>A0A6L9SBU1_9ACTN</name>
<dbReference type="PROSITE" id="PS00704">
    <property type="entry name" value="PROK_CO2_ANHYDRASE_1"/>
    <property type="match status" value="1"/>
</dbReference>